<protein>
    <submittedName>
        <fullName evidence="2">Uncharacterized protein</fullName>
    </submittedName>
</protein>
<organism evidence="2 3">
    <name type="scientific">Mycoemilia scoparia</name>
    <dbReference type="NCBI Taxonomy" id="417184"/>
    <lineage>
        <taxon>Eukaryota</taxon>
        <taxon>Fungi</taxon>
        <taxon>Fungi incertae sedis</taxon>
        <taxon>Zoopagomycota</taxon>
        <taxon>Kickxellomycotina</taxon>
        <taxon>Kickxellomycetes</taxon>
        <taxon>Kickxellales</taxon>
        <taxon>Kickxellaceae</taxon>
        <taxon>Mycoemilia</taxon>
    </lineage>
</organism>
<gene>
    <name evidence="2" type="ORF">H4219_005158</name>
</gene>
<dbReference type="OrthoDB" id="20403at2759"/>
<proteinExistence type="predicted"/>
<reference evidence="2" key="1">
    <citation type="submission" date="2022-07" db="EMBL/GenBank/DDBJ databases">
        <title>Phylogenomic reconstructions and comparative analyses of Kickxellomycotina fungi.</title>
        <authorList>
            <person name="Reynolds N.K."/>
            <person name="Stajich J.E."/>
            <person name="Barry K."/>
            <person name="Grigoriev I.V."/>
            <person name="Crous P."/>
            <person name="Smith M.E."/>
        </authorList>
    </citation>
    <scope>NUCLEOTIDE SEQUENCE</scope>
    <source>
        <strain evidence="2">NBRC 100468</strain>
    </source>
</reference>
<dbReference type="EMBL" id="JANBPU010000253">
    <property type="protein sequence ID" value="KAJ1913579.1"/>
    <property type="molecule type" value="Genomic_DNA"/>
</dbReference>
<feature type="region of interest" description="Disordered" evidence="1">
    <location>
        <begin position="75"/>
        <end position="97"/>
    </location>
</feature>
<dbReference type="Proteomes" id="UP001150538">
    <property type="component" value="Unassembled WGS sequence"/>
</dbReference>
<comment type="caution">
    <text evidence="2">The sequence shown here is derived from an EMBL/GenBank/DDBJ whole genome shotgun (WGS) entry which is preliminary data.</text>
</comment>
<dbReference type="Pfam" id="PF10175">
    <property type="entry name" value="MPP6"/>
    <property type="match status" value="1"/>
</dbReference>
<evidence type="ECO:0000313" key="2">
    <source>
        <dbReference type="EMBL" id="KAJ1913579.1"/>
    </source>
</evidence>
<dbReference type="AlphaFoldDB" id="A0A9W7ZP41"/>
<evidence type="ECO:0000313" key="3">
    <source>
        <dbReference type="Proteomes" id="UP001150538"/>
    </source>
</evidence>
<keyword evidence="3" id="KW-1185">Reference proteome</keyword>
<evidence type="ECO:0000256" key="1">
    <source>
        <dbReference type="SAM" id="MobiDB-lite"/>
    </source>
</evidence>
<name>A0A9W7ZP41_9FUNG</name>
<sequence length="126" mass="14727">MKFMKRSQDNEIIKKEIKKEEKQLSEAHWKVEYDDSIINKKKSGPKVVYESSYLSFAPIKTLSTLPAELNYSPVKIKTEGKDNDKDMEDDDDTERDDEQIEAKYMANGRQSFQKFNKDVEVIIPTN</sequence>
<accession>A0A9W7ZP41</accession>
<feature type="compositionally biased region" description="Acidic residues" evidence="1">
    <location>
        <begin position="85"/>
        <end position="97"/>
    </location>
</feature>